<reference evidence="1 2" key="1">
    <citation type="submission" date="2010-09" db="EMBL/GenBank/DDBJ databases">
        <title>The Genome Sequence of Halorubrum phage CGphi46.</title>
        <authorList>
            <consortium name="The Broad Institute Genome Sequencing Platform"/>
            <person name="Henn M.R."/>
            <person name="Dillon J."/>
            <person name="Levin J."/>
            <person name="Malboeuf C."/>
            <person name="Casali M."/>
            <person name="Russ C."/>
            <person name="Lennon N."/>
            <person name="Chapman S.B."/>
            <person name="Erlich R."/>
            <person name="Young S.K."/>
            <person name="Yandava C."/>
            <person name="Zeng Q."/>
            <person name="Fitzgerald M.F."/>
            <person name="Alvarado L."/>
            <person name="Anderson S."/>
            <person name="Berlin A."/>
            <person name="Chen Z."/>
            <person name="Freedman E."/>
            <person name="Gellesch M."/>
            <person name="Goldberg J."/>
            <person name="Green L."/>
            <person name="Griggs A."/>
            <person name="Gujja S."/>
            <person name="Heilman E."/>
            <person name="Heiman D."/>
            <person name="Hollinger A."/>
            <person name="Howarth C."/>
            <person name="Larson L."/>
            <person name="Mehta T."/>
            <person name="Neiman D."/>
            <person name="Pearson M."/>
            <person name="Roberts A."/>
            <person name="Ryan E."/>
            <person name="Saif S."/>
            <person name="Shea T."/>
            <person name="Shenoy N."/>
            <person name="Sisk P."/>
            <person name="Stolte C."/>
            <person name="Sykes S."/>
            <person name="White J."/>
            <person name="Haas B."/>
            <person name="Nusbaum C."/>
            <person name="Birren B."/>
        </authorList>
    </citation>
    <scope>NUCLEOTIDE SEQUENCE [LARGE SCALE GENOMIC DNA]</scope>
    <source>
        <strain evidence="1 2">CGphi46</strain>
    </source>
</reference>
<evidence type="ECO:0000313" key="1">
    <source>
        <dbReference type="EMBL" id="AGN33814.1"/>
    </source>
</evidence>
<accession>R9TQN5</accession>
<evidence type="ECO:0000313" key="2">
    <source>
        <dbReference type="Proteomes" id="UP000202528"/>
    </source>
</evidence>
<proteinExistence type="predicted"/>
<dbReference type="RefSeq" id="YP_008126561.1">
    <property type="nucleotide sequence ID" value="NC_021537.1"/>
</dbReference>
<dbReference type="EMBL" id="HQ332141">
    <property type="protein sequence ID" value="AGN33814.1"/>
    <property type="molecule type" value="Genomic_DNA"/>
</dbReference>
<gene>
    <name evidence="1" type="ORF">HALG_00026</name>
</gene>
<protein>
    <submittedName>
        <fullName evidence="1">Uncharacterized protein</fullName>
    </submittedName>
</protein>
<dbReference type="GeneID" id="16045675"/>
<sequence>MAIEYPEDASGRSEPVATGCPYCGEPLDEGIGMAEHLPCDDVPPTEEVFDA</sequence>
<dbReference type="Proteomes" id="UP000202528">
    <property type="component" value="Segment"/>
</dbReference>
<dbReference type="KEGG" id="vg:16045675"/>
<organism evidence="1 2">
    <name type="scientific">Halorubrum virus CGphi46</name>
    <dbReference type="NCBI Taxonomy" id="754066"/>
    <lineage>
        <taxon>Viruses</taxon>
        <taxon>Duplodnaviria</taxon>
        <taxon>Heunggongvirae</taxon>
        <taxon>Uroviricota</taxon>
        <taxon>Caudoviricetes</taxon>
        <taxon>Kirjokansivirales</taxon>
        <taxon>Graaviviridae</taxon>
        <taxon>Seejivirus</taxon>
        <taxon>Seejivirus salhabitans</taxon>
    </lineage>
</organism>
<name>R9TQN5_9CAUD</name>
<keyword evidence="2" id="KW-1185">Reference proteome</keyword>